<feature type="compositionally biased region" description="Basic and acidic residues" evidence="3">
    <location>
        <begin position="58"/>
        <end position="76"/>
    </location>
</feature>
<protein>
    <submittedName>
        <fullName evidence="5">Far upstream element-binding protein 3</fullName>
    </submittedName>
</protein>
<dbReference type="Pfam" id="PF00013">
    <property type="entry name" value="KH_1"/>
    <property type="match status" value="3"/>
</dbReference>
<dbReference type="PROSITE" id="PS50020">
    <property type="entry name" value="WW_DOMAIN_2"/>
    <property type="match status" value="1"/>
</dbReference>
<dbReference type="PANTHER" id="PTHR10288">
    <property type="entry name" value="KH DOMAIN CONTAINING RNA BINDING PROTEIN"/>
    <property type="match status" value="1"/>
</dbReference>
<dbReference type="InterPro" id="IPR036020">
    <property type="entry name" value="WW_dom_sf"/>
</dbReference>
<feature type="region of interest" description="Disordered" evidence="3">
    <location>
        <begin position="449"/>
        <end position="497"/>
    </location>
</feature>
<reference evidence="5 6" key="1">
    <citation type="journal article" date="2017" name="Mol. Biol. Evol.">
        <title>The 4-celled Tetrabaena socialis nuclear genome reveals the essential components for genetic control of cell number at the origin of multicellularity in the volvocine lineage.</title>
        <authorList>
            <person name="Featherston J."/>
            <person name="Arakaki Y."/>
            <person name="Hanschen E.R."/>
            <person name="Ferris P.J."/>
            <person name="Michod R.E."/>
            <person name="Olson B.J.S.C."/>
            <person name="Nozaki H."/>
            <person name="Durand P.M."/>
        </authorList>
    </citation>
    <scope>NUCLEOTIDE SEQUENCE [LARGE SCALE GENOMIC DNA]</scope>
    <source>
        <strain evidence="5 6">NIES-571</strain>
    </source>
</reference>
<dbReference type="InterPro" id="IPR001202">
    <property type="entry name" value="WW_dom"/>
</dbReference>
<dbReference type="PROSITE" id="PS50084">
    <property type="entry name" value="KH_TYPE_1"/>
    <property type="match status" value="3"/>
</dbReference>
<dbReference type="InterPro" id="IPR036612">
    <property type="entry name" value="KH_dom_type_1_sf"/>
</dbReference>
<dbReference type="SMART" id="SM00456">
    <property type="entry name" value="WW"/>
    <property type="match status" value="1"/>
</dbReference>
<evidence type="ECO:0000259" key="4">
    <source>
        <dbReference type="PROSITE" id="PS50020"/>
    </source>
</evidence>
<dbReference type="Gene3D" id="2.20.70.10">
    <property type="match status" value="1"/>
</dbReference>
<keyword evidence="1" id="KW-0677">Repeat</keyword>
<evidence type="ECO:0000313" key="5">
    <source>
        <dbReference type="EMBL" id="PNH04564.1"/>
    </source>
</evidence>
<keyword evidence="6" id="KW-1185">Reference proteome</keyword>
<dbReference type="CDD" id="cd00105">
    <property type="entry name" value="KH-I"/>
    <property type="match status" value="3"/>
</dbReference>
<dbReference type="GO" id="GO:0003723">
    <property type="term" value="F:RNA binding"/>
    <property type="evidence" value="ECO:0007669"/>
    <property type="project" value="UniProtKB-UniRule"/>
</dbReference>
<accession>A0A2J7ZWC7</accession>
<gene>
    <name evidence="5" type="ORF">TSOC_009259</name>
</gene>
<dbReference type="Proteomes" id="UP000236333">
    <property type="component" value="Unassembled WGS sequence"/>
</dbReference>
<evidence type="ECO:0000256" key="1">
    <source>
        <dbReference type="ARBA" id="ARBA00022737"/>
    </source>
</evidence>
<keyword evidence="2" id="KW-0694">RNA-binding</keyword>
<dbReference type="Pfam" id="PF00397">
    <property type="entry name" value="WW"/>
    <property type="match status" value="1"/>
</dbReference>
<feature type="domain" description="WW" evidence="4">
    <location>
        <begin position="463"/>
        <end position="496"/>
    </location>
</feature>
<dbReference type="InterPro" id="IPR004087">
    <property type="entry name" value="KH_dom"/>
</dbReference>
<proteinExistence type="predicted"/>
<evidence type="ECO:0000313" key="6">
    <source>
        <dbReference type="Proteomes" id="UP000236333"/>
    </source>
</evidence>
<feature type="compositionally biased region" description="Polar residues" evidence="3">
    <location>
        <begin position="455"/>
        <end position="470"/>
    </location>
</feature>
<dbReference type="SUPFAM" id="SSF54791">
    <property type="entry name" value="Eukaryotic type KH-domain (KH-domain type I)"/>
    <property type="match status" value="3"/>
</dbReference>
<dbReference type="SMART" id="SM00322">
    <property type="entry name" value="KH"/>
    <property type="match status" value="3"/>
</dbReference>
<dbReference type="SUPFAM" id="SSF51045">
    <property type="entry name" value="WW domain"/>
    <property type="match status" value="1"/>
</dbReference>
<feature type="compositionally biased region" description="Polar residues" evidence="3">
    <location>
        <begin position="481"/>
        <end position="491"/>
    </location>
</feature>
<organism evidence="5 6">
    <name type="scientific">Tetrabaena socialis</name>
    <dbReference type="NCBI Taxonomy" id="47790"/>
    <lineage>
        <taxon>Eukaryota</taxon>
        <taxon>Viridiplantae</taxon>
        <taxon>Chlorophyta</taxon>
        <taxon>core chlorophytes</taxon>
        <taxon>Chlorophyceae</taxon>
        <taxon>CS clade</taxon>
        <taxon>Chlamydomonadales</taxon>
        <taxon>Tetrabaenaceae</taxon>
        <taxon>Tetrabaena</taxon>
    </lineage>
</organism>
<dbReference type="PROSITE" id="PS01159">
    <property type="entry name" value="WW_DOMAIN_1"/>
    <property type="match status" value="1"/>
</dbReference>
<dbReference type="OrthoDB" id="5204190at2759"/>
<dbReference type="EMBL" id="PGGS01000378">
    <property type="protein sequence ID" value="PNH04564.1"/>
    <property type="molecule type" value="Genomic_DNA"/>
</dbReference>
<dbReference type="AlphaFoldDB" id="A0A2J7ZWC7"/>
<evidence type="ECO:0000256" key="3">
    <source>
        <dbReference type="SAM" id="MobiDB-lite"/>
    </source>
</evidence>
<feature type="region of interest" description="Disordered" evidence="3">
    <location>
        <begin position="55"/>
        <end position="76"/>
    </location>
</feature>
<dbReference type="CDD" id="cd00201">
    <property type="entry name" value="WW"/>
    <property type="match status" value="1"/>
</dbReference>
<dbReference type="Gene3D" id="3.30.1370.10">
    <property type="entry name" value="K Homology domain, type 1"/>
    <property type="match status" value="3"/>
</dbReference>
<sequence>MADQDTAAPTLHAGDVAAGDDAHLEGLNPSVTEAILGAGRNRALELASLFAAQAGQHSGDKRKLDDGSEGPELKRPAGDVLGILSEAPAVLPSSSFLSGDAALATETVMCPSDKVGRVIGRAGATIRDLEASTSTRIQVDHKAPGDKPVTISGMREDVDRAKRTVQDLIAGVSGVGADAGAGGGGGGSSAIPSAGEVQKTLECPQGIVGRVIGRGGETIRTLQQASGAHILVNQDFPDGVPRQITVSGSQDAVERASNMVAELIAGDHANTQAVIQRFGLGSTEVLECPKVMVGRIIGKGGETIKDLQKRFNASIQIDQASTPCKVTITGPSSTLSAARRAIEELVRSTSSAPPVGGKLKKLTLCFNASVRAGSLPAGLRPAPGPYNAPYGQPYNPPAYGGGYSNFPVPAPSYGAPAGYPPYSGYSPYPAAASHYGAYSAYGPGGAPTDPYANASAYQGASQPPSASVWQPLQDDQGRTYFYNSSTGQSQWEKPADL</sequence>
<name>A0A2J7ZWC7_9CHLO</name>
<comment type="caution">
    <text evidence="5">The sequence shown here is derived from an EMBL/GenBank/DDBJ whole genome shotgun (WGS) entry which is preliminary data.</text>
</comment>
<evidence type="ECO:0000256" key="2">
    <source>
        <dbReference type="PROSITE-ProRule" id="PRU00117"/>
    </source>
</evidence>
<dbReference type="InterPro" id="IPR004088">
    <property type="entry name" value="KH_dom_type_1"/>
</dbReference>